<keyword evidence="2" id="KW-1185">Reference proteome</keyword>
<proteinExistence type="predicted"/>
<comment type="caution">
    <text evidence="1">The sequence shown here is derived from an EMBL/GenBank/DDBJ whole genome shotgun (WGS) entry which is preliminary data.</text>
</comment>
<dbReference type="Proteomes" id="UP001163321">
    <property type="component" value="Chromosome 3"/>
</dbReference>
<protein>
    <submittedName>
        <fullName evidence="1">Uncharacterized protein</fullName>
    </submittedName>
</protein>
<organism evidence="1 2">
    <name type="scientific">Peronosclerospora sorghi</name>
    <dbReference type="NCBI Taxonomy" id="230839"/>
    <lineage>
        <taxon>Eukaryota</taxon>
        <taxon>Sar</taxon>
        <taxon>Stramenopiles</taxon>
        <taxon>Oomycota</taxon>
        <taxon>Peronosporomycetes</taxon>
        <taxon>Peronosporales</taxon>
        <taxon>Peronosporaceae</taxon>
        <taxon>Peronosclerospora</taxon>
    </lineage>
</organism>
<dbReference type="EMBL" id="CM047582">
    <property type="protein sequence ID" value="KAI9915074.1"/>
    <property type="molecule type" value="Genomic_DNA"/>
</dbReference>
<evidence type="ECO:0000313" key="2">
    <source>
        <dbReference type="Proteomes" id="UP001163321"/>
    </source>
</evidence>
<evidence type="ECO:0000313" key="1">
    <source>
        <dbReference type="EMBL" id="KAI9915074.1"/>
    </source>
</evidence>
<sequence length="148" mass="16270">MNFMSFASKTNTILEIGKRLIQHEEEWKDKCAAFQELRLLLADLSPPKNAFSTASHSERDVVSLFSPENVQALTQPFRLTVTDLRSTVVKEACATLSVLARALGPGRCKILVRDVFPTLLEARGGSNKVSLGSIDTESEEIILTFTSG</sequence>
<name>A0ACC0W8K6_9STRA</name>
<accession>A0ACC0W8K6</accession>
<gene>
    <name evidence="1" type="ORF">PsorP6_007703</name>
</gene>
<reference evidence="1 2" key="1">
    <citation type="journal article" date="2022" name="bioRxiv">
        <title>The genome of the oomycete Peronosclerospora sorghi, a cosmopolitan pathogen of maize and sorghum, is inflated with dispersed pseudogenes.</title>
        <authorList>
            <person name="Fletcher K."/>
            <person name="Martin F."/>
            <person name="Isakeit T."/>
            <person name="Cavanaugh K."/>
            <person name="Magill C."/>
            <person name="Michelmore R."/>
        </authorList>
    </citation>
    <scope>NUCLEOTIDE SEQUENCE [LARGE SCALE GENOMIC DNA]</scope>
    <source>
        <strain evidence="1">P6</strain>
    </source>
</reference>